<comment type="caution">
    <text evidence="1">The sequence shown here is derived from an EMBL/GenBank/DDBJ whole genome shotgun (WGS) entry which is preliminary data.</text>
</comment>
<dbReference type="OrthoDB" id="3481501at2"/>
<dbReference type="SUPFAM" id="SSF54909">
    <property type="entry name" value="Dimeric alpha+beta barrel"/>
    <property type="match status" value="1"/>
</dbReference>
<evidence type="ECO:0008006" key="3">
    <source>
        <dbReference type="Google" id="ProtNLM"/>
    </source>
</evidence>
<dbReference type="Gene3D" id="3.30.70.100">
    <property type="match status" value="1"/>
</dbReference>
<protein>
    <recommendedName>
        <fullName evidence="3">EthD family reductase</fullName>
    </recommendedName>
</protein>
<keyword evidence="2" id="KW-1185">Reference proteome</keyword>
<proteinExistence type="predicted"/>
<dbReference type="Proteomes" id="UP000317982">
    <property type="component" value="Unassembled WGS sequence"/>
</dbReference>
<dbReference type="RefSeq" id="WP_142702593.1">
    <property type="nucleotide sequence ID" value="NZ_VIRS01000001.1"/>
</dbReference>
<sequence>MAKTLLLVSTTPASADVEAEYHRWYEEVHVPELKAAIPSITVVNRYRLHPAPGDEAAPPRYLAVYELDEDDAGAATAALFAALPGTTPSDTIDLTGRPPTMEFYSHL</sequence>
<gene>
    <name evidence="1" type="ORF">FL583_01540</name>
</gene>
<dbReference type="InParanoid" id="A0A545B297"/>
<organism evidence="1 2">
    <name type="scientific">Cryptosporangium phraense</name>
    <dbReference type="NCBI Taxonomy" id="2593070"/>
    <lineage>
        <taxon>Bacteria</taxon>
        <taxon>Bacillati</taxon>
        <taxon>Actinomycetota</taxon>
        <taxon>Actinomycetes</taxon>
        <taxon>Cryptosporangiales</taxon>
        <taxon>Cryptosporangiaceae</taxon>
        <taxon>Cryptosporangium</taxon>
    </lineage>
</organism>
<reference evidence="1 2" key="1">
    <citation type="submission" date="2019-07" db="EMBL/GenBank/DDBJ databases">
        <title>Cryptosporangium phraense sp. nov., isolated from plant litter.</title>
        <authorList>
            <person name="Suriyachadkun C."/>
        </authorList>
    </citation>
    <scope>NUCLEOTIDE SEQUENCE [LARGE SCALE GENOMIC DNA]</scope>
    <source>
        <strain evidence="1 2">A-T 5661</strain>
    </source>
</reference>
<dbReference type="InterPro" id="IPR011008">
    <property type="entry name" value="Dimeric_a/b-barrel"/>
</dbReference>
<dbReference type="AlphaFoldDB" id="A0A545B297"/>
<evidence type="ECO:0000313" key="2">
    <source>
        <dbReference type="Proteomes" id="UP000317982"/>
    </source>
</evidence>
<accession>A0A545B297</accession>
<dbReference type="EMBL" id="VIRS01000001">
    <property type="protein sequence ID" value="TQS46975.1"/>
    <property type="molecule type" value="Genomic_DNA"/>
</dbReference>
<evidence type="ECO:0000313" key="1">
    <source>
        <dbReference type="EMBL" id="TQS46975.1"/>
    </source>
</evidence>
<name>A0A545B297_9ACTN</name>